<accession>A0A9D4UJC6</accession>
<keyword evidence="3" id="KW-1185">Reference proteome</keyword>
<proteinExistence type="predicted"/>
<evidence type="ECO:0000313" key="2">
    <source>
        <dbReference type="EMBL" id="KAI5068792.1"/>
    </source>
</evidence>
<evidence type="ECO:0000313" key="3">
    <source>
        <dbReference type="Proteomes" id="UP000886520"/>
    </source>
</evidence>
<name>A0A9D4UJC6_ADICA</name>
<organism evidence="2 3">
    <name type="scientific">Adiantum capillus-veneris</name>
    <name type="common">Maidenhair fern</name>
    <dbReference type="NCBI Taxonomy" id="13818"/>
    <lineage>
        <taxon>Eukaryota</taxon>
        <taxon>Viridiplantae</taxon>
        <taxon>Streptophyta</taxon>
        <taxon>Embryophyta</taxon>
        <taxon>Tracheophyta</taxon>
        <taxon>Polypodiopsida</taxon>
        <taxon>Polypodiidae</taxon>
        <taxon>Polypodiales</taxon>
        <taxon>Pteridineae</taxon>
        <taxon>Pteridaceae</taxon>
        <taxon>Vittarioideae</taxon>
        <taxon>Adiantum</taxon>
    </lineage>
</organism>
<protein>
    <submittedName>
        <fullName evidence="2">Uncharacterized protein</fullName>
    </submittedName>
</protein>
<gene>
    <name evidence="2" type="ORF">GOP47_0017137</name>
</gene>
<reference evidence="2" key="1">
    <citation type="submission" date="2021-01" db="EMBL/GenBank/DDBJ databases">
        <title>Adiantum capillus-veneris genome.</title>
        <authorList>
            <person name="Fang Y."/>
            <person name="Liao Q."/>
        </authorList>
    </citation>
    <scope>NUCLEOTIDE SEQUENCE</scope>
    <source>
        <strain evidence="2">H3</strain>
        <tissue evidence="2">Leaf</tissue>
    </source>
</reference>
<dbReference type="OrthoDB" id="10492193at2759"/>
<feature type="compositionally biased region" description="Basic residues" evidence="1">
    <location>
        <begin position="26"/>
        <end position="39"/>
    </location>
</feature>
<feature type="region of interest" description="Disordered" evidence="1">
    <location>
        <begin position="1"/>
        <end position="39"/>
    </location>
</feature>
<dbReference type="AlphaFoldDB" id="A0A9D4UJC6"/>
<evidence type="ECO:0000256" key="1">
    <source>
        <dbReference type="SAM" id="MobiDB-lite"/>
    </source>
</evidence>
<sequence>MQEQRVPKPSTKHFPPVYLPGLSSMTKHKARRSRGSSWAHHKCITSLKSPTGHVHNPHNRLPAPLPCSWRPSHLTALQVLVEVALEIGELPQKPCIALSLGKTVSLSVAGLLFS</sequence>
<dbReference type="Proteomes" id="UP000886520">
    <property type="component" value="Chromosome 16"/>
</dbReference>
<dbReference type="EMBL" id="JABFUD020000016">
    <property type="protein sequence ID" value="KAI5068792.1"/>
    <property type="molecule type" value="Genomic_DNA"/>
</dbReference>
<comment type="caution">
    <text evidence="2">The sequence shown here is derived from an EMBL/GenBank/DDBJ whole genome shotgun (WGS) entry which is preliminary data.</text>
</comment>